<feature type="region of interest" description="Disordered" evidence="3">
    <location>
        <begin position="1"/>
        <end position="32"/>
    </location>
</feature>
<dbReference type="InterPro" id="IPR015910">
    <property type="entry name" value="I/U_nuclsd_hydro_CS"/>
</dbReference>
<dbReference type="GO" id="GO:0008477">
    <property type="term" value="F:purine nucleosidase activity"/>
    <property type="evidence" value="ECO:0007669"/>
    <property type="project" value="TreeGrafter"/>
</dbReference>
<reference evidence="5" key="1">
    <citation type="submission" date="2009-06" db="EMBL/GenBank/DDBJ databases">
        <title>Complete sequence of Dickeya dadantii Ech703.</title>
        <authorList>
            <consortium name="US DOE Joint Genome Institute"/>
            <person name="Lucas S."/>
            <person name="Copeland A."/>
            <person name="Lapidus A."/>
            <person name="Glavina del Rio T."/>
            <person name="Dalin E."/>
            <person name="Tice H."/>
            <person name="Bruce D."/>
            <person name="Goodwin L."/>
            <person name="Pitluck S."/>
            <person name="Chertkov O."/>
            <person name="Brettin T."/>
            <person name="Detter J.C."/>
            <person name="Han C."/>
            <person name="Larimer F."/>
            <person name="Land M."/>
            <person name="Hauser L."/>
            <person name="Kyrpides N."/>
            <person name="Mikhailova N."/>
            <person name="Balakrishnan V."/>
            <person name="Glasner J."/>
            <person name="Perna N.T."/>
        </authorList>
    </citation>
    <scope>NUCLEOTIDE SEQUENCE [LARGE SCALE GENOMIC DNA]</scope>
    <source>
        <strain evidence="5">Ech703</strain>
    </source>
</reference>
<accession>C6C9X3</accession>
<dbReference type="CDD" id="cd02650">
    <property type="entry name" value="nuc_hydro_CaPnhB"/>
    <property type="match status" value="1"/>
</dbReference>
<evidence type="ECO:0000256" key="2">
    <source>
        <dbReference type="ARBA" id="ARBA00023295"/>
    </source>
</evidence>
<dbReference type="HOGENOM" id="CLU_036838_2_1_6"/>
<keyword evidence="6" id="KW-1185">Reference proteome</keyword>
<feature type="domain" description="Inosine/uridine-preferring nucleoside hydrolase" evidence="4">
    <location>
        <begin position="55"/>
        <end position="359"/>
    </location>
</feature>
<dbReference type="InterPro" id="IPR001910">
    <property type="entry name" value="Inosine/uridine_hydrolase_dom"/>
</dbReference>
<dbReference type="KEGG" id="dda:Dd703_2618"/>
<keyword evidence="2" id="KW-0326">Glycosidase</keyword>
<evidence type="ECO:0000259" key="4">
    <source>
        <dbReference type="Pfam" id="PF01156"/>
    </source>
</evidence>
<dbReference type="Pfam" id="PF01156">
    <property type="entry name" value="IU_nuc_hydro"/>
    <property type="match status" value="1"/>
</dbReference>
<evidence type="ECO:0000313" key="5">
    <source>
        <dbReference type="EMBL" id="ACS86395.1"/>
    </source>
</evidence>
<dbReference type="GO" id="GO:0045437">
    <property type="term" value="F:uridine nucleosidase activity"/>
    <property type="evidence" value="ECO:0007669"/>
    <property type="project" value="UniProtKB-ARBA"/>
</dbReference>
<organism evidence="5 6">
    <name type="scientific">Musicola paradisiaca (strain Ech703)</name>
    <name type="common">Dickeya paradisiaca</name>
    <name type="synonym">Dickeya dadantii</name>
    <dbReference type="NCBI Taxonomy" id="579405"/>
    <lineage>
        <taxon>Bacteria</taxon>
        <taxon>Pseudomonadati</taxon>
        <taxon>Pseudomonadota</taxon>
        <taxon>Gammaproteobacteria</taxon>
        <taxon>Enterobacterales</taxon>
        <taxon>Pectobacteriaceae</taxon>
        <taxon>Musicola</taxon>
    </lineage>
</organism>
<dbReference type="InterPro" id="IPR023186">
    <property type="entry name" value="IUNH"/>
</dbReference>
<dbReference type="PANTHER" id="PTHR12304">
    <property type="entry name" value="INOSINE-URIDINE PREFERRING NUCLEOSIDE HYDROLASE"/>
    <property type="match status" value="1"/>
</dbReference>
<dbReference type="eggNOG" id="COG1957">
    <property type="taxonomic scope" value="Bacteria"/>
</dbReference>
<dbReference type="Proteomes" id="UP000002734">
    <property type="component" value="Chromosome"/>
</dbReference>
<dbReference type="PANTHER" id="PTHR12304:SF4">
    <property type="entry name" value="URIDINE NUCLEOSIDASE"/>
    <property type="match status" value="1"/>
</dbReference>
<evidence type="ECO:0000313" key="6">
    <source>
        <dbReference type="Proteomes" id="UP000002734"/>
    </source>
</evidence>
<sequence length="369" mass="39353">MIALRLPTWPPPGQALTAAAERPRISTESRTGAASNTDLLRAGFVHPQPETPMKVIFDTDPGIDDAIALFYLSRLPQLELLGITTVVGNADVDATTRNALFLRQRFGLAAPVIRGAARALDGVAPSYPTRIHGHNGLGDIPLPDSETAGLRPGSASQFIIDTLRAHPGDVTLIAVGCLTNLALALRQAPDIAGLAKAIVIMGGAFGYQGRHGNVTPVAEANIHGDPLAADDVFAADWPVVVVGLDVTYDVVLSADYLAALARDAGENGKLIQDISAMYLRFYQETRGIDGVVGHDLLPVAYLVRPELFATRSGPLCVVREGIARGQTIQMPDTQRQPLAPWRDRRSQLICTGVDGDAVLAHYWDSVTAR</sequence>
<evidence type="ECO:0000256" key="3">
    <source>
        <dbReference type="SAM" id="MobiDB-lite"/>
    </source>
</evidence>
<dbReference type="Gene3D" id="3.90.245.10">
    <property type="entry name" value="Ribonucleoside hydrolase-like"/>
    <property type="match status" value="1"/>
</dbReference>
<dbReference type="InterPro" id="IPR036452">
    <property type="entry name" value="Ribo_hydro-like"/>
</dbReference>
<evidence type="ECO:0000256" key="1">
    <source>
        <dbReference type="ARBA" id="ARBA00022801"/>
    </source>
</evidence>
<name>C6C9X3_MUSP7</name>
<proteinExistence type="predicted"/>
<dbReference type="PROSITE" id="PS01247">
    <property type="entry name" value="IUNH"/>
    <property type="match status" value="1"/>
</dbReference>
<dbReference type="STRING" id="579405.Dd703_2618"/>
<dbReference type="AlphaFoldDB" id="C6C9X3"/>
<dbReference type="EMBL" id="CP001654">
    <property type="protein sequence ID" value="ACS86395.1"/>
    <property type="molecule type" value="Genomic_DNA"/>
</dbReference>
<dbReference type="GO" id="GO:0006152">
    <property type="term" value="P:purine nucleoside catabolic process"/>
    <property type="evidence" value="ECO:0007669"/>
    <property type="project" value="TreeGrafter"/>
</dbReference>
<protein>
    <submittedName>
        <fullName evidence="5">Inosine/uridine-preferring nucleoside hydrolase</fullName>
    </submittedName>
</protein>
<dbReference type="GO" id="GO:0005829">
    <property type="term" value="C:cytosol"/>
    <property type="evidence" value="ECO:0007669"/>
    <property type="project" value="TreeGrafter"/>
</dbReference>
<keyword evidence="1 5" id="KW-0378">Hydrolase</keyword>
<gene>
    <name evidence="5" type="ordered locus">Dd703_2618</name>
</gene>
<dbReference type="SUPFAM" id="SSF53590">
    <property type="entry name" value="Nucleoside hydrolase"/>
    <property type="match status" value="1"/>
</dbReference>